<dbReference type="Proteomes" id="UP001235303">
    <property type="component" value="Unassembled WGS sequence"/>
</dbReference>
<dbReference type="SMART" id="SM00388">
    <property type="entry name" value="HisKA"/>
    <property type="match status" value="1"/>
</dbReference>
<evidence type="ECO:0000259" key="8">
    <source>
        <dbReference type="PROSITE" id="PS50109"/>
    </source>
</evidence>
<evidence type="ECO:0000313" key="11">
    <source>
        <dbReference type="Proteomes" id="UP001235303"/>
    </source>
</evidence>
<organism evidence="10 11">
    <name type="scientific">Roseofilum acuticapitatum BLCC-M154</name>
    <dbReference type="NCBI Taxonomy" id="3022444"/>
    <lineage>
        <taxon>Bacteria</taxon>
        <taxon>Bacillati</taxon>
        <taxon>Cyanobacteriota</taxon>
        <taxon>Cyanophyceae</taxon>
        <taxon>Desertifilales</taxon>
        <taxon>Desertifilaceae</taxon>
        <taxon>Roseofilum</taxon>
        <taxon>Roseofilum acuticapitatum</taxon>
    </lineage>
</organism>
<dbReference type="RefSeq" id="WP_283754249.1">
    <property type="nucleotide sequence ID" value="NZ_JAQOSP010000091.1"/>
</dbReference>
<dbReference type="InterPro" id="IPR036097">
    <property type="entry name" value="HisK_dim/P_sf"/>
</dbReference>
<keyword evidence="11" id="KW-1185">Reference proteome</keyword>
<dbReference type="InterPro" id="IPR004358">
    <property type="entry name" value="Sig_transdc_His_kin-like_C"/>
</dbReference>
<dbReference type="SUPFAM" id="SSF47384">
    <property type="entry name" value="Homodimeric domain of signal transducing histidine kinase"/>
    <property type="match status" value="1"/>
</dbReference>
<evidence type="ECO:0000256" key="1">
    <source>
        <dbReference type="ARBA" id="ARBA00000085"/>
    </source>
</evidence>
<dbReference type="Gene3D" id="1.10.287.130">
    <property type="match status" value="1"/>
</dbReference>
<sequence length="381" mass="43035">MNIQSQLVNHAEILVIDDNVVNVRLLSDILSGMGYDVRKALSGKAAIDSIYSSLPDLILLDIRMPEMDGYEVCKVLKNDPKTCDIPVIFISASDDTWDKVKAFQLGGADYITKPFKNAEVLARVKNHLQIRSLQQQLIENNDKLTQANQELEKFTSVVSHDLQQPMQSILGFARILDFTLKDKLEPEEYTHLQSIISAGDRMKRLIQDLLIYAKMGQEKISLEPIDCNEIIEQVKENLASAIAERNVKIICSSLPTVQGNEVQLIQLFQNLINNAIKFTAPDRQPEIQIKAVIRKTKCLISLKDNGIGIPPEKTGEVFQVFKRFHDAKQYSGHGIGLATCRKIAENHGGKIWFKSEVDVGTSFYFTLLMFQIQEETEEVEE</sequence>
<protein>
    <recommendedName>
        <fullName evidence="2">histidine kinase</fullName>
        <ecNumber evidence="2">2.7.13.3</ecNumber>
    </recommendedName>
</protein>
<dbReference type="Pfam" id="PF02518">
    <property type="entry name" value="HATPase_c"/>
    <property type="match status" value="1"/>
</dbReference>
<evidence type="ECO:0000256" key="6">
    <source>
        <dbReference type="ARBA" id="ARBA00023012"/>
    </source>
</evidence>
<dbReference type="PROSITE" id="PS50109">
    <property type="entry name" value="HIS_KIN"/>
    <property type="match status" value="1"/>
</dbReference>
<evidence type="ECO:0000259" key="9">
    <source>
        <dbReference type="PROSITE" id="PS50110"/>
    </source>
</evidence>
<dbReference type="SMART" id="SM00448">
    <property type="entry name" value="REC"/>
    <property type="match status" value="1"/>
</dbReference>
<dbReference type="InterPro" id="IPR003594">
    <property type="entry name" value="HATPase_dom"/>
</dbReference>
<keyword evidence="3 7" id="KW-0597">Phosphoprotein</keyword>
<dbReference type="EMBL" id="JAQOSP010000091">
    <property type="protein sequence ID" value="MDJ1170491.1"/>
    <property type="molecule type" value="Genomic_DNA"/>
</dbReference>
<dbReference type="InterPro" id="IPR003661">
    <property type="entry name" value="HisK_dim/P_dom"/>
</dbReference>
<evidence type="ECO:0000256" key="5">
    <source>
        <dbReference type="ARBA" id="ARBA00022777"/>
    </source>
</evidence>
<comment type="caution">
    <text evidence="10">The sequence shown here is derived from an EMBL/GenBank/DDBJ whole genome shotgun (WGS) entry which is preliminary data.</text>
</comment>
<dbReference type="PRINTS" id="PR00344">
    <property type="entry name" value="BCTRLSENSOR"/>
</dbReference>
<name>A0ABT7AUA6_9CYAN</name>
<keyword evidence="5" id="KW-0418">Kinase</keyword>
<dbReference type="SUPFAM" id="SSF52172">
    <property type="entry name" value="CheY-like"/>
    <property type="match status" value="1"/>
</dbReference>
<evidence type="ECO:0000256" key="3">
    <source>
        <dbReference type="ARBA" id="ARBA00022553"/>
    </source>
</evidence>
<feature type="domain" description="Response regulatory" evidence="9">
    <location>
        <begin position="12"/>
        <end position="128"/>
    </location>
</feature>
<evidence type="ECO:0000256" key="2">
    <source>
        <dbReference type="ARBA" id="ARBA00012438"/>
    </source>
</evidence>
<proteinExistence type="predicted"/>
<dbReference type="Pfam" id="PF00512">
    <property type="entry name" value="HisKA"/>
    <property type="match status" value="1"/>
</dbReference>
<dbReference type="EC" id="2.7.13.3" evidence="2"/>
<dbReference type="Gene3D" id="3.40.50.2300">
    <property type="match status" value="1"/>
</dbReference>
<dbReference type="SMART" id="SM00387">
    <property type="entry name" value="HATPase_c"/>
    <property type="match status" value="1"/>
</dbReference>
<dbReference type="InterPro" id="IPR001789">
    <property type="entry name" value="Sig_transdc_resp-reg_receiver"/>
</dbReference>
<dbReference type="InterPro" id="IPR011006">
    <property type="entry name" value="CheY-like_superfamily"/>
</dbReference>
<comment type="catalytic activity">
    <reaction evidence="1">
        <text>ATP + protein L-histidine = ADP + protein N-phospho-L-histidine.</text>
        <dbReference type="EC" id="2.7.13.3"/>
    </reaction>
</comment>
<dbReference type="CDD" id="cd19920">
    <property type="entry name" value="REC_PA4781-like"/>
    <property type="match status" value="1"/>
</dbReference>
<dbReference type="InterPro" id="IPR005467">
    <property type="entry name" value="His_kinase_dom"/>
</dbReference>
<dbReference type="PANTHER" id="PTHR43047">
    <property type="entry name" value="TWO-COMPONENT HISTIDINE PROTEIN KINASE"/>
    <property type="match status" value="1"/>
</dbReference>
<dbReference type="Gene3D" id="3.30.565.10">
    <property type="entry name" value="Histidine kinase-like ATPase, C-terminal domain"/>
    <property type="match status" value="1"/>
</dbReference>
<dbReference type="InterPro" id="IPR036890">
    <property type="entry name" value="HATPase_C_sf"/>
</dbReference>
<feature type="modified residue" description="4-aspartylphosphate" evidence="7">
    <location>
        <position position="61"/>
    </location>
</feature>
<dbReference type="PANTHER" id="PTHR43047:SF72">
    <property type="entry name" value="OSMOSENSING HISTIDINE PROTEIN KINASE SLN1"/>
    <property type="match status" value="1"/>
</dbReference>
<evidence type="ECO:0000256" key="7">
    <source>
        <dbReference type="PROSITE-ProRule" id="PRU00169"/>
    </source>
</evidence>
<reference evidence="10 11" key="1">
    <citation type="submission" date="2023-01" db="EMBL/GenBank/DDBJ databases">
        <title>Novel diversity within Roseofilum (Cyanobacteria; Desertifilaceae) from marine benthic mats with descriptions of four novel species.</title>
        <authorList>
            <person name="Wang Y."/>
            <person name="Berthold D.E."/>
            <person name="Hu J."/>
            <person name="Lefler F.W."/>
            <person name="Laughinghouse H.D. IV."/>
        </authorList>
    </citation>
    <scope>NUCLEOTIDE SEQUENCE [LARGE SCALE GENOMIC DNA]</scope>
    <source>
        <strain evidence="10 11">BLCC-M154</strain>
    </source>
</reference>
<gene>
    <name evidence="10" type="ORF">PMG71_13735</name>
</gene>
<dbReference type="CDD" id="cd00082">
    <property type="entry name" value="HisKA"/>
    <property type="match status" value="1"/>
</dbReference>
<evidence type="ECO:0000313" key="10">
    <source>
        <dbReference type="EMBL" id="MDJ1170491.1"/>
    </source>
</evidence>
<dbReference type="Pfam" id="PF00072">
    <property type="entry name" value="Response_reg"/>
    <property type="match status" value="1"/>
</dbReference>
<dbReference type="PROSITE" id="PS50110">
    <property type="entry name" value="RESPONSE_REGULATORY"/>
    <property type="match status" value="1"/>
</dbReference>
<keyword evidence="4" id="KW-0808">Transferase</keyword>
<accession>A0ABT7AUA6</accession>
<dbReference type="SUPFAM" id="SSF55874">
    <property type="entry name" value="ATPase domain of HSP90 chaperone/DNA topoisomerase II/histidine kinase"/>
    <property type="match status" value="1"/>
</dbReference>
<evidence type="ECO:0000256" key="4">
    <source>
        <dbReference type="ARBA" id="ARBA00022679"/>
    </source>
</evidence>
<feature type="domain" description="Histidine kinase" evidence="8">
    <location>
        <begin position="157"/>
        <end position="371"/>
    </location>
</feature>
<keyword evidence="6" id="KW-0902">Two-component regulatory system</keyword>